<sequence>MDNSQQHMQLFINHINKDVTLDEVGLKKLSSILVFKELNKKEFLIKPGEAANTMNFIVQGCMRSYYLDKNAQEHTLQLGIEQWWINDLYSYLSRKKSRMYVQALEKTLLIQIPRIELEKLYIEVPEMSHFFRIKIQNAYVAVQERVIDSMSDDAYERYENFRKAYRDIEQRVPQYIIASYLGVTPEFLSYLRKKHS</sequence>
<dbReference type="InterPro" id="IPR018490">
    <property type="entry name" value="cNMP-bd_dom_sf"/>
</dbReference>
<dbReference type="EMBL" id="SUPL01000004">
    <property type="protein sequence ID" value="TJY35984.1"/>
    <property type="molecule type" value="Genomic_DNA"/>
</dbReference>
<comment type="caution">
    <text evidence="2">The sequence shown here is derived from an EMBL/GenBank/DDBJ whole genome shotgun (WGS) entry which is preliminary data.</text>
</comment>
<protein>
    <submittedName>
        <fullName evidence="2">Crp/Fnr family transcriptional regulator</fullName>
    </submittedName>
</protein>
<dbReference type="CDD" id="cd00038">
    <property type="entry name" value="CAP_ED"/>
    <property type="match status" value="1"/>
</dbReference>
<evidence type="ECO:0000259" key="1">
    <source>
        <dbReference type="Pfam" id="PF00027"/>
    </source>
</evidence>
<dbReference type="Proteomes" id="UP000307657">
    <property type="component" value="Unassembled WGS sequence"/>
</dbReference>
<dbReference type="AlphaFoldDB" id="A0A4U0EX85"/>
<evidence type="ECO:0000313" key="3">
    <source>
        <dbReference type="Proteomes" id="UP000307657"/>
    </source>
</evidence>
<accession>A0A4U0EX85</accession>
<keyword evidence="3" id="KW-1185">Reference proteome</keyword>
<proteinExistence type="predicted"/>
<dbReference type="InterPro" id="IPR000595">
    <property type="entry name" value="cNMP-bd_dom"/>
</dbReference>
<dbReference type="Gene3D" id="2.60.120.10">
    <property type="entry name" value="Jelly Rolls"/>
    <property type="match status" value="1"/>
</dbReference>
<gene>
    <name evidence="2" type="ORF">E5167_08965</name>
</gene>
<dbReference type="Pfam" id="PF00027">
    <property type="entry name" value="cNMP_binding"/>
    <property type="match status" value="1"/>
</dbReference>
<organism evidence="2 3">
    <name type="scientific">Pontimicrobium aquaticum</name>
    <dbReference type="NCBI Taxonomy" id="2565367"/>
    <lineage>
        <taxon>Bacteria</taxon>
        <taxon>Pseudomonadati</taxon>
        <taxon>Bacteroidota</taxon>
        <taxon>Flavobacteriia</taxon>
        <taxon>Flavobacteriales</taxon>
        <taxon>Flavobacteriaceae</taxon>
        <taxon>Pontimicrobium</taxon>
    </lineage>
</organism>
<dbReference type="OrthoDB" id="1092431at2"/>
<dbReference type="InterPro" id="IPR014710">
    <property type="entry name" value="RmlC-like_jellyroll"/>
</dbReference>
<dbReference type="SUPFAM" id="SSF51206">
    <property type="entry name" value="cAMP-binding domain-like"/>
    <property type="match status" value="1"/>
</dbReference>
<name>A0A4U0EX85_9FLAO</name>
<feature type="domain" description="Cyclic nucleotide-binding" evidence="1">
    <location>
        <begin position="36"/>
        <end position="121"/>
    </location>
</feature>
<reference evidence="2 3" key="1">
    <citation type="submission" date="2019-04" db="EMBL/GenBank/DDBJ databases">
        <title>Lacinutrix sp. nov., isolated from marine water.</title>
        <authorList>
            <person name="Kim W."/>
        </authorList>
    </citation>
    <scope>NUCLEOTIDE SEQUENCE [LARGE SCALE GENOMIC DNA]</scope>
    <source>
        <strain evidence="2 3">CAU 1491</strain>
    </source>
</reference>
<evidence type="ECO:0000313" key="2">
    <source>
        <dbReference type="EMBL" id="TJY35984.1"/>
    </source>
</evidence>